<keyword evidence="1" id="KW-1133">Transmembrane helix</keyword>
<accession>A0AAF3F9S8</accession>
<feature type="transmembrane region" description="Helical" evidence="1">
    <location>
        <begin position="37"/>
        <end position="58"/>
    </location>
</feature>
<keyword evidence="1" id="KW-0472">Membrane</keyword>
<sequence>MAILLMILYHKENKFKKSWDITETLARRQLVQTIQLFLPYSILHGISFSTFPLIGGAYRTIFVNILDEVSYAAGSGFTFIPMYFVVVAPWQRKRKERNTLAS</sequence>
<feature type="transmembrane region" description="Helical" evidence="1">
    <location>
        <begin position="70"/>
        <end position="90"/>
    </location>
</feature>
<evidence type="ECO:0000256" key="1">
    <source>
        <dbReference type="SAM" id="Phobius"/>
    </source>
</evidence>
<evidence type="ECO:0000313" key="3">
    <source>
        <dbReference type="WBParaSite" id="MBELARI_LOCUS3646"/>
    </source>
</evidence>
<dbReference type="AlphaFoldDB" id="A0AAF3F9S8"/>
<keyword evidence="2" id="KW-1185">Reference proteome</keyword>
<proteinExistence type="predicted"/>
<keyword evidence="1" id="KW-0812">Transmembrane</keyword>
<dbReference type="Proteomes" id="UP000887575">
    <property type="component" value="Unassembled WGS sequence"/>
</dbReference>
<evidence type="ECO:0000313" key="2">
    <source>
        <dbReference type="Proteomes" id="UP000887575"/>
    </source>
</evidence>
<name>A0AAF3F9S8_9BILA</name>
<organism evidence="2 3">
    <name type="scientific">Mesorhabditis belari</name>
    <dbReference type="NCBI Taxonomy" id="2138241"/>
    <lineage>
        <taxon>Eukaryota</taxon>
        <taxon>Metazoa</taxon>
        <taxon>Ecdysozoa</taxon>
        <taxon>Nematoda</taxon>
        <taxon>Chromadorea</taxon>
        <taxon>Rhabditida</taxon>
        <taxon>Rhabditina</taxon>
        <taxon>Rhabditomorpha</taxon>
        <taxon>Rhabditoidea</taxon>
        <taxon>Rhabditidae</taxon>
        <taxon>Mesorhabditinae</taxon>
        <taxon>Mesorhabditis</taxon>
    </lineage>
</organism>
<protein>
    <submittedName>
        <fullName evidence="3">Uncharacterized protein</fullName>
    </submittedName>
</protein>
<dbReference type="WBParaSite" id="MBELARI_LOCUS3646">
    <property type="protein sequence ID" value="MBELARI_LOCUS3646"/>
    <property type="gene ID" value="MBELARI_LOCUS3646"/>
</dbReference>
<reference evidence="3" key="1">
    <citation type="submission" date="2024-02" db="UniProtKB">
        <authorList>
            <consortium name="WormBaseParasite"/>
        </authorList>
    </citation>
    <scope>IDENTIFICATION</scope>
</reference>